<dbReference type="InterPro" id="IPR036188">
    <property type="entry name" value="FAD/NAD-bd_sf"/>
</dbReference>
<name>A0A1P9WZN7_9BACT</name>
<comment type="similarity">
    <text evidence="2">Belongs to the GMC oxidoreductase family.</text>
</comment>
<dbReference type="SUPFAM" id="SSF51905">
    <property type="entry name" value="FAD/NAD(P)-binding domain"/>
    <property type="match status" value="1"/>
</dbReference>
<dbReference type="Pfam" id="PF05199">
    <property type="entry name" value="GMC_oxred_C"/>
    <property type="match status" value="1"/>
</dbReference>
<comment type="cofactor">
    <cofactor evidence="1">
        <name>FAD</name>
        <dbReference type="ChEBI" id="CHEBI:57692"/>
    </cofactor>
</comment>
<keyword evidence="4" id="KW-0274">FAD</keyword>
<dbReference type="Gene3D" id="3.50.50.60">
    <property type="entry name" value="FAD/NAD(P)-binding domain"/>
    <property type="match status" value="2"/>
</dbReference>
<dbReference type="EMBL" id="CP014263">
    <property type="protein sequence ID" value="AQG80798.1"/>
    <property type="molecule type" value="Genomic_DNA"/>
</dbReference>
<gene>
    <name evidence="8" type="ORF">AWR27_16620</name>
</gene>
<dbReference type="OrthoDB" id="1154541at2"/>
<dbReference type="Pfam" id="PF00732">
    <property type="entry name" value="GMC_oxred_N"/>
    <property type="match status" value="1"/>
</dbReference>
<evidence type="ECO:0000256" key="2">
    <source>
        <dbReference type="ARBA" id="ARBA00010790"/>
    </source>
</evidence>
<dbReference type="AlphaFoldDB" id="A0A1P9WZN7"/>
<protein>
    <submittedName>
        <fullName evidence="8">GMC family oxidoreductase</fullName>
    </submittedName>
</protein>
<dbReference type="GO" id="GO:0050660">
    <property type="term" value="F:flavin adenine dinucleotide binding"/>
    <property type="evidence" value="ECO:0007669"/>
    <property type="project" value="InterPro"/>
</dbReference>
<evidence type="ECO:0000256" key="1">
    <source>
        <dbReference type="ARBA" id="ARBA00001974"/>
    </source>
</evidence>
<dbReference type="Proteomes" id="UP000187941">
    <property type="component" value="Chromosome"/>
</dbReference>
<evidence type="ECO:0000256" key="4">
    <source>
        <dbReference type="ARBA" id="ARBA00022827"/>
    </source>
</evidence>
<evidence type="ECO:0000256" key="3">
    <source>
        <dbReference type="ARBA" id="ARBA00022630"/>
    </source>
</evidence>
<organism evidence="8 9">
    <name type="scientific">Spirosoma montaniterrae</name>
    <dbReference type="NCBI Taxonomy" id="1178516"/>
    <lineage>
        <taxon>Bacteria</taxon>
        <taxon>Pseudomonadati</taxon>
        <taxon>Bacteroidota</taxon>
        <taxon>Cytophagia</taxon>
        <taxon>Cytophagales</taxon>
        <taxon>Cytophagaceae</taxon>
        <taxon>Spirosoma</taxon>
    </lineage>
</organism>
<dbReference type="GO" id="GO:0016614">
    <property type="term" value="F:oxidoreductase activity, acting on CH-OH group of donors"/>
    <property type="evidence" value="ECO:0007669"/>
    <property type="project" value="InterPro"/>
</dbReference>
<keyword evidence="5" id="KW-0560">Oxidoreductase</keyword>
<evidence type="ECO:0000313" key="9">
    <source>
        <dbReference type="Proteomes" id="UP000187941"/>
    </source>
</evidence>
<dbReference type="InterPro" id="IPR000172">
    <property type="entry name" value="GMC_OxRdtase_N"/>
</dbReference>
<evidence type="ECO:0000313" key="8">
    <source>
        <dbReference type="EMBL" id="AQG80798.1"/>
    </source>
</evidence>
<keyword evidence="9" id="KW-1185">Reference proteome</keyword>
<accession>A0A1P9WZN7</accession>
<dbReference type="PANTHER" id="PTHR42784:SF1">
    <property type="entry name" value="PYRANOSE 2-OXIDASE"/>
    <property type="match status" value="1"/>
</dbReference>
<feature type="domain" description="Glucose-methanol-choline oxidoreductase N-terminal" evidence="6">
    <location>
        <begin position="109"/>
        <end position="344"/>
    </location>
</feature>
<evidence type="ECO:0000259" key="7">
    <source>
        <dbReference type="Pfam" id="PF05199"/>
    </source>
</evidence>
<keyword evidence="3" id="KW-0285">Flavoprotein</keyword>
<dbReference type="SUPFAM" id="SSF54373">
    <property type="entry name" value="FAD-linked reductases, C-terminal domain"/>
    <property type="match status" value="1"/>
</dbReference>
<sequence length="574" mass="64364">MNFNIDATAQNTYDAIVIGSGISGGWAAKELTQKGLRTLVLERGRPIEHVTDYPTTMSNPWEMQHRGRYPLEKVQANPINSKTGYAFNEYSGHFFVNEKDHPFQQIKPFDWTRGYQVGGKSLLWARWTQRWAPFNFTDNLTDGHGVDWPIRYEDLAPWYSYVEKFAGISGNKDGLSTLPDGEFLPPFEMFCLEKHARDVWKKTHPDRHLIISRTANLSKAQPVHTALGRADCQARNWCARGCLFGAYFSSNSATLPAAAKTGKLTIRPFSTVHSIIYDEKKGKATGVRVIDTNTKQMTDYFARIVFVNAATLNSTLILLNSTSSRFPNGLGNDSGALGHYLMDHNYRGRVGGVYEGREFDDMYYYGRRPTGVYVPRFRNVLSDKRPDYVRGFAYAGGAGRESWGRGNGIEGFGAEFKEALTRPGQWTMSLTAMGEMLPRYENFVKLNHDKKDQWGMPTLDIDCAWGENEDKMTADAIEQAKQMLESAGVKVTFAFDNHQNPGLAIHEMGTARMGRDPKTSVLNNHNQVWGAKNVFVTDGASMTSSACQNPSLTYMALTARAADFAVKEMKRGSL</sequence>
<evidence type="ECO:0000256" key="5">
    <source>
        <dbReference type="ARBA" id="ARBA00023002"/>
    </source>
</evidence>
<dbReference type="InterPro" id="IPR051473">
    <property type="entry name" value="P2Ox-like"/>
</dbReference>
<reference evidence="8 9" key="1">
    <citation type="submission" date="2016-01" db="EMBL/GenBank/DDBJ databases">
        <authorList>
            <person name="Oliw E.H."/>
        </authorList>
    </citation>
    <scope>NUCLEOTIDE SEQUENCE [LARGE SCALE GENOMIC DNA]</scope>
    <source>
        <strain evidence="8 9">DY10</strain>
    </source>
</reference>
<dbReference type="KEGG" id="smon:AWR27_16620"/>
<dbReference type="PANTHER" id="PTHR42784">
    <property type="entry name" value="PYRANOSE 2-OXIDASE"/>
    <property type="match status" value="1"/>
</dbReference>
<dbReference type="InterPro" id="IPR007867">
    <property type="entry name" value="GMC_OxRtase_C"/>
</dbReference>
<dbReference type="STRING" id="1178516.AWR27_16620"/>
<dbReference type="RefSeq" id="WP_077132233.1">
    <property type="nucleotide sequence ID" value="NZ_CP014263.1"/>
</dbReference>
<feature type="domain" description="Glucose-methanol-choline oxidoreductase C-terminal" evidence="7">
    <location>
        <begin position="438"/>
        <end position="557"/>
    </location>
</feature>
<proteinExistence type="inferred from homology"/>
<evidence type="ECO:0000259" key="6">
    <source>
        <dbReference type="Pfam" id="PF00732"/>
    </source>
</evidence>